<accession>N6XA24</accession>
<dbReference type="AlphaFoldDB" id="N6XA24"/>
<dbReference type="Proteomes" id="UP000013015">
    <property type="component" value="Unassembled WGS sequence"/>
</dbReference>
<name>N6XA24_9ACTO</name>
<feature type="region of interest" description="Disordered" evidence="1">
    <location>
        <begin position="28"/>
        <end position="51"/>
    </location>
</feature>
<feature type="compositionally biased region" description="Basic residues" evidence="1">
    <location>
        <begin position="35"/>
        <end position="46"/>
    </location>
</feature>
<feature type="compositionally biased region" description="Basic residues" evidence="1">
    <location>
        <begin position="85"/>
        <end position="94"/>
    </location>
</feature>
<dbReference type="PATRIC" id="fig|888050.3.peg.1207"/>
<gene>
    <name evidence="2" type="ORF">HMPREF9004_1265</name>
</gene>
<sequence>MRDAPAVASILTILQALVAFRCPPHSFQSLTGPIRQRRTGPLRRMGHGWGKEDTLVPSAGHCPLRLLKVRKGAARAHANGPSTHITRKYTTRHP</sequence>
<proteinExistence type="predicted"/>
<protein>
    <submittedName>
        <fullName evidence="2">Uncharacterized protein</fullName>
    </submittedName>
</protein>
<evidence type="ECO:0000313" key="2">
    <source>
        <dbReference type="EMBL" id="ENO17993.1"/>
    </source>
</evidence>
<reference evidence="2 3" key="1">
    <citation type="submission" date="2013-03" db="EMBL/GenBank/DDBJ databases">
        <title>Reference genome for the Human Microbiome Project.</title>
        <authorList>
            <person name="Aqrawi P."/>
            <person name="Ayvaz T."/>
            <person name="Bess C."/>
            <person name="Blankenburg K."/>
            <person name="Coyle M."/>
            <person name="Deng J."/>
            <person name="Forbes L."/>
            <person name="Fowler G."/>
            <person name="Francisco L."/>
            <person name="Fu Q."/>
            <person name="Gibbs R."/>
            <person name="Gross S."/>
            <person name="Gubbala S."/>
            <person name="Hale W."/>
            <person name="Hemphill L."/>
            <person name="Highlander S."/>
            <person name="Hirani K."/>
            <person name="Jackson L."/>
            <person name="Jakkamsetti A."/>
            <person name="Javaid M."/>
            <person name="Jayaseelan J.C."/>
            <person name="Jiang H."/>
            <person name="Joshi V."/>
            <person name="Korchina V."/>
            <person name="Kovar C."/>
            <person name="Lara F."/>
            <person name="Lee S."/>
            <person name="Liu Y."/>
            <person name="Mata R."/>
            <person name="Mathew T."/>
            <person name="Munidasa M."/>
            <person name="Muzny D."/>
            <person name="Nazareth L."/>
            <person name="Ngo R."/>
            <person name="Nguyen L."/>
            <person name="Nguyen N."/>
            <person name="Okwuonu G."/>
            <person name="Ongeri F."/>
            <person name="Palculict T."/>
            <person name="Patil S."/>
            <person name="Petrosino J."/>
            <person name="Pham C."/>
            <person name="Pham P."/>
            <person name="Pu L.-L."/>
            <person name="Qin X."/>
            <person name="Qu J."/>
            <person name="Reid J."/>
            <person name="Ross M."/>
            <person name="Ruth R."/>
            <person name="Saada N."/>
            <person name="San Lucas F."/>
            <person name="Santibanez J."/>
            <person name="Shang Y."/>
            <person name="Simmons D."/>
            <person name="Song X.-Z."/>
            <person name="Tang L.-Y."/>
            <person name="Thornton R."/>
            <person name="Warren J."/>
            <person name="Weissenberger G."/>
            <person name="Wilczek-Boney K."/>
            <person name="Worley K."/>
            <person name="Youmans B."/>
            <person name="Zhang J."/>
            <person name="Zhang L."/>
            <person name="Zhao Z."/>
            <person name="Zhou C."/>
            <person name="Zhu D."/>
            <person name="Zhu Y."/>
        </authorList>
    </citation>
    <scope>NUCLEOTIDE SEQUENCE [LARGE SCALE GENOMIC DNA]</scope>
    <source>
        <strain evidence="2 3">F0333</strain>
    </source>
</reference>
<organism evidence="2 3">
    <name type="scientific">Schaalia cardiffensis F0333</name>
    <dbReference type="NCBI Taxonomy" id="888050"/>
    <lineage>
        <taxon>Bacteria</taxon>
        <taxon>Bacillati</taxon>
        <taxon>Actinomycetota</taxon>
        <taxon>Actinomycetes</taxon>
        <taxon>Actinomycetales</taxon>
        <taxon>Actinomycetaceae</taxon>
        <taxon>Schaalia</taxon>
    </lineage>
</organism>
<dbReference type="EMBL" id="AQHZ01000021">
    <property type="protein sequence ID" value="ENO17993.1"/>
    <property type="molecule type" value="Genomic_DNA"/>
</dbReference>
<evidence type="ECO:0000256" key="1">
    <source>
        <dbReference type="SAM" id="MobiDB-lite"/>
    </source>
</evidence>
<dbReference type="HOGENOM" id="CLU_2379735_0_0_11"/>
<evidence type="ECO:0000313" key="3">
    <source>
        <dbReference type="Proteomes" id="UP000013015"/>
    </source>
</evidence>
<feature type="region of interest" description="Disordered" evidence="1">
    <location>
        <begin position="73"/>
        <end position="94"/>
    </location>
</feature>
<keyword evidence="3" id="KW-1185">Reference proteome</keyword>
<comment type="caution">
    <text evidence="2">The sequence shown here is derived from an EMBL/GenBank/DDBJ whole genome shotgun (WGS) entry which is preliminary data.</text>
</comment>